<protein>
    <submittedName>
        <fullName evidence="2">SDR family oxidoreductase</fullName>
    </submittedName>
</protein>
<evidence type="ECO:0000313" key="3">
    <source>
        <dbReference type="Proteomes" id="UP001165395"/>
    </source>
</evidence>
<dbReference type="Gene3D" id="3.40.50.720">
    <property type="entry name" value="NAD(P)-binding Rossmann-like Domain"/>
    <property type="match status" value="1"/>
</dbReference>
<name>A0ABS8D8P6_9NEIS</name>
<dbReference type="InterPro" id="IPR051783">
    <property type="entry name" value="NAD(P)-dependent_oxidoreduct"/>
</dbReference>
<dbReference type="PANTHER" id="PTHR48079:SF6">
    <property type="entry name" value="NAD(P)-BINDING DOMAIN-CONTAINING PROTEIN-RELATED"/>
    <property type="match status" value="1"/>
</dbReference>
<dbReference type="CDD" id="cd05262">
    <property type="entry name" value="SDR_a7"/>
    <property type="match status" value="1"/>
</dbReference>
<keyword evidence="3" id="KW-1185">Reference proteome</keyword>
<evidence type="ECO:0000259" key="1">
    <source>
        <dbReference type="Pfam" id="PF01370"/>
    </source>
</evidence>
<gene>
    <name evidence="2" type="ORF">LIN78_13485</name>
</gene>
<dbReference type="InterPro" id="IPR001509">
    <property type="entry name" value="Epimerase_deHydtase"/>
</dbReference>
<organism evidence="2 3">
    <name type="scientific">Leeia speluncae</name>
    <dbReference type="NCBI Taxonomy" id="2884804"/>
    <lineage>
        <taxon>Bacteria</taxon>
        <taxon>Pseudomonadati</taxon>
        <taxon>Pseudomonadota</taxon>
        <taxon>Betaproteobacteria</taxon>
        <taxon>Neisseriales</taxon>
        <taxon>Leeiaceae</taxon>
        <taxon>Leeia</taxon>
    </lineage>
</organism>
<dbReference type="InterPro" id="IPR036291">
    <property type="entry name" value="NAD(P)-bd_dom_sf"/>
</dbReference>
<feature type="domain" description="NAD-dependent epimerase/dehydratase" evidence="1">
    <location>
        <begin position="4"/>
        <end position="218"/>
    </location>
</feature>
<evidence type="ECO:0000313" key="2">
    <source>
        <dbReference type="EMBL" id="MCB6184555.1"/>
    </source>
</evidence>
<dbReference type="Proteomes" id="UP001165395">
    <property type="component" value="Unassembled WGS sequence"/>
</dbReference>
<dbReference type="Pfam" id="PF01370">
    <property type="entry name" value="Epimerase"/>
    <property type="match status" value="1"/>
</dbReference>
<proteinExistence type="predicted"/>
<accession>A0ABS8D8P6</accession>
<dbReference type="SUPFAM" id="SSF51735">
    <property type="entry name" value="NAD(P)-binding Rossmann-fold domains"/>
    <property type="match status" value="1"/>
</dbReference>
<comment type="caution">
    <text evidence="2">The sequence shown here is derived from an EMBL/GenBank/DDBJ whole genome shotgun (WGS) entry which is preliminary data.</text>
</comment>
<dbReference type="PANTHER" id="PTHR48079">
    <property type="entry name" value="PROTEIN YEEZ"/>
    <property type="match status" value="1"/>
</dbReference>
<sequence length="296" mass="31700">MMKVFLTGATGFIGSHLIPVLQTQGHQVIGVARTDAGLQTLQQQGVEPHFGLLEDISSLQAGAVKADAIIHTAFDHHFATMADNCKKDHGVILGLGDIARDKNIPLIITSGVGIGEVGHGQPAQEDVFNKAHANPRIASELAAEILEQQGIDVRVVRLPQVHNQVKHGLITYFIAISQQKGAVAYVNDGTNEFSAGHVSDVANLYSLVLSKGEKGKRYHAVGEIGISSKAIAEAVGELLQLPVVSISEKEAPDFFGWYAMFASLNLRASSDWTQSQLGWHPTGPSLLSDLRHATLL</sequence>
<dbReference type="RefSeq" id="WP_227181364.1">
    <property type="nucleotide sequence ID" value="NZ_JAJBZT010000007.1"/>
</dbReference>
<reference evidence="2" key="1">
    <citation type="submission" date="2021-10" db="EMBL/GenBank/DDBJ databases">
        <title>The complete genome sequence of Leeia sp. TBRC 13508.</title>
        <authorList>
            <person name="Charoenyingcharoen P."/>
            <person name="Yukphan P."/>
        </authorList>
    </citation>
    <scope>NUCLEOTIDE SEQUENCE</scope>
    <source>
        <strain evidence="2">TBRC 13508</strain>
    </source>
</reference>
<dbReference type="EMBL" id="JAJBZT010000007">
    <property type="protein sequence ID" value="MCB6184555.1"/>
    <property type="molecule type" value="Genomic_DNA"/>
</dbReference>